<evidence type="ECO:0000313" key="15">
    <source>
        <dbReference type="EMBL" id="KZZ94580.1"/>
    </source>
</evidence>
<evidence type="ECO:0000256" key="11">
    <source>
        <dbReference type="PIRSR" id="PIRSR612734-1"/>
    </source>
</evidence>
<dbReference type="NCBIfam" id="TIGR02361">
    <property type="entry name" value="dak_ATP"/>
    <property type="match status" value="1"/>
</dbReference>
<comment type="catalytic activity">
    <reaction evidence="9">
        <text>D-glyceraldehyde + ATP = D-glyceraldehyde 3-phosphate + ADP + H(+)</text>
        <dbReference type="Rhea" id="RHEA:13941"/>
        <dbReference type="ChEBI" id="CHEBI:15378"/>
        <dbReference type="ChEBI" id="CHEBI:17378"/>
        <dbReference type="ChEBI" id="CHEBI:30616"/>
        <dbReference type="ChEBI" id="CHEBI:59776"/>
        <dbReference type="ChEBI" id="CHEBI:456216"/>
        <dbReference type="EC" id="2.7.1.28"/>
    </reaction>
</comment>
<reference evidence="15 16" key="1">
    <citation type="journal article" date="2016" name="Genome Biol. Evol.">
        <title>Divergent and convergent evolution of fungal pathogenicity.</title>
        <authorList>
            <person name="Shang Y."/>
            <person name="Xiao G."/>
            <person name="Zheng P."/>
            <person name="Cen K."/>
            <person name="Zhan S."/>
            <person name="Wang C."/>
        </authorList>
    </citation>
    <scope>NUCLEOTIDE SEQUENCE [LARGE SCALE GENOMIC DNA]</scope>
    <source>
        <strain evidence="15 16">ARSEF 7405</strain>
    </source>
</reference>
<evidence type="ECO:0000256" key="4">
    <source>
        <dbReference type="ARBA" id="ARBA00022679"/>
    </source>
</evidence>
<dbReference type="GO" id="GO:0004371">
    <property type="term" value="F:glycerone kinase activity"/>
    <property type="evidence" value="ECO:0007669"/>
    <property type="project" value="UniProtKB-EC"/>
</dbReference>
<evidence type="ECO:0000256" key="7">
    <source>
        <dbReference type="ARBA" id="ARBA00022798"/>
    </source>
</evidence>
<evidence type="ECO:0000256" key="9">
    <source>
        <dbReference type="ARBA" id="ARBA00047974"/>
    </source>
</evidence>
<dbReference type="EMBL" id="AZGZ01000006">
    <property type="protein sequence ID" value="KZZ94580.1"/>
    <property type="molecule type" value="Genomic_DNA"/>
</dbReference>
<dbReference type="GO" id="GO:0019588">
    <property type="term" value="P:anaerobic glycerol catabolic process"/>
    <property type="evidence" value="ECO:0007669"/>
    <property type="project" value="UniProtKB-UniPathway"/>
</dbReference>
<dbReference type="Gene3D" id="3.30.1180.20">
    <property type="entry name" value="Dihydroxyacetone kinase, domain 2"/>
    <property type="match status" value="1"/>
</dbReference>
<keyword evidence="8" id="KW-0067">ATP-binding</keyword>
<dbReference type="PANTHER" id="PTHR28629:SF14">
    <property type="entry name" value="DIHYDROXYACETONE KINASE 1"/>
    <property type="match status" value="1"/>
</dbReference>
<dbReference type="SUPFAM" id="SSF101473">
    <property type="entry name" value="DhaL-like"/>
    <property type="match status" value="1"/>
</dbReference>
<evidence type="ECO:0000256" key="8">
    <source>
        <dbReference type="ARBA" id="ARBA00022840"/>
    </source>
</evidence>
<dbReference type="SMART" id="SM01120">
    <property type="entry name" value="Dak2"/>
    <property type="match status" value="1"/>
</dbReference>
<dbReference type="GO" id="GO:0005524">
    <property type="term" value="F:ATP binding"/>
    <property type="evidence" value="ECO:0007669"/>
    <property type="project" value="UniProtKB-KW"/>
</dbReference>
<dbReference type="PROSITE" id="PS51480">
    <property type="entry name" value="DHAL"/>
    <property type="match status" value="1"/>
</dbReference>
<dbReference type="FunFam" id="3.40.50.10440:FF:000002">
    <property type="entry name" value="Dihydroxyacetone kinase"/>
    <property type="match status" value="1"/>
</dbReference>
<dbReference type="FunFam" id="3.30.1180.20:FF:000001">
    <property type="entry name" value="Dihydroxyacetone kinase 1"/>
    <property type="match status" value="1"/>
</dbReference>
<evidence type="ECO:0000256" key="5">
    <source>
        <dbReference type="ARBA" id="ARBA00022741"/>
    </source>
</evidence>
<dbReference type="AlphaFoldDB" id="A0A166P5W9"/>
<dbReference type="UniPathway" id="UPA00617">
    <property type="reaction ID" value="UER00669"/>
</dbReference>
<dbReference type="PROSITE" id="PS51481">
    <property type="entry name" value="DHAK"/>
    <property type="match status" value="1"/>
</dbReference>
<dbReference type="Gene3D" id="3.40.50.10440">
    <property type="entry name" value="Dihydroxyacetone kinase, domain 1"/>
    <property type="match status" value="1"/>
</dbReference>
<keyword evidence="4" id="KW-0808">Transferase</keyword>
<dbReference type="SUPFAM" id="SSF82549">
    <property type="entry name" value="DAK1/DegV-like"/>
    <property type="match status" value="1"/>
</dbReference>
<feature type="domain" description="DhaL" evidence="13">
    <location>
        <begin position="389"/>
        <end position="591"/>
    </location>
</feature>
<feature type="binding site" evidence="12">
    <location>
        <begin position="58"/>
        <end position="61"/>
    </location>
    <ligand>
        <name>substrate</name>
    </ligand>
</feature>
<comment type="catalytic activity">
    <reaction evidence="10">
        <text>dihydroxyacetone + ATP = dihydroxyacetone phosphate + ADP + H(+)</text>
        <dbReference type="Rhea" id="RHEA:15773"/>
        <dbReference type="ChEBI" id="CHEBI:15378"/>
        <dbReference type="ChEBI" id="CHEBI:16016"/>
        <dbReference type="ChEBI" id="CHEBI:30616"/>
        <dbReference type="ChEBI" id="CHEBI:57642"/>
        <dbReference type="ChEBI" id="CHEBI:456216"/>
        <dbReference type="EC" id="2.7.1.29"/>
    </reaction>
</comment>
<dbReference type="OrthoDB" id="1724672at2759"/>
<feature type="binding site" evidence="12">
    <location>
        <position position="115"/>
    </location>
    <ligand>
        <name>substrate</name>
    </ligand>
</feature>
<dbReference type="InterPro" id="IPR050861">
    <property type="entry name" value="Dihydroxyacetone_Kinase"/>
</dbReference>
<name>A0A166P5W9_9EURO</name>
<evidence type="ECO:0000259" key="14">
    <source>
        <dbReference type="PROSITE" id="PS51481"/>
    </source>
</evidence>
<evidence type="ECO:0000256" key="12">
    <source>
        <dbReference type="PIRSR" id="PIRSR612734-2"/>
    </source>
</evidence>
<dbReference type="Gene3D" id="1.25.40.340">
    <property type="match status" value="1"/>
</dbReference>
<evidence type="ECO:0000256" key="2">
    <source>
        <dbReference type="ARBA" id="ARBA00004778"/>
    </source>
</evidence>
<comment type="function">
    <text evidence="1">Catalyzes both the phosphorylation of dihydroxyacetone and of glyceraldehyde.</text>
</comment>
<comment type="caution">
    <text evidence="15">The sequence shown here is derived from an EMBL/GenBank/DDBJ whole genome shotgun (WGS) entry which is preliminary data.</text>
</comment>
<feature type="active site" description="Tele-hemiaminal-histidine intermediate" evidence="11">
    <location>
        <position position="227"/>
    </location>
</feature>
<comment type="similarity">
    <text evidence="3">Belongs to the dihydroxyacetone kinase (DAK) family.</text>
</comment>
<dbReference type="Pfam" id="PF02734">
    <property type="entry name" value="Dak2"/>
    <property type="match status" value="1"/>
</dbReference>
<gene>
    <name evidence="15" type="ORF">AAP_01880</name>
</gene>
<organism evidence="15 16">
    <name type="scientific">Ascosphaera apis ARSEF 7405</name>
    <dbReference type="NCBI Taxonomy" id="392613"/>
    <lineage>
        <taxon>Eukaryota</taxon>
        <taxon>Fungi</taxon>
        <taxon>Dikarya</taxon>
        <taxon>Ascomycota</taxon>
        <taxon>Pezizomycotina</taxon>
        <taxon>Eurotiomycetes</taxon>
        <taxon>Eurotiomycetidae</taxon>
        <taxon>Onygenales</taxon>
        <taxon>Ascosphaeraceae</taxon>
        <taxon>Ascosphaera</taxon>
    </lineage>
</organism>
<evidence type="ECO:0000313" key="16">
    <source>
        <dbReference type="Proteomes" id="UP000242877"/>
    </source>
</evidence>
<accession>A0A166P5W9</accession>
<dbReference type="PANTHER" id="PTHR28629">
    <property type="entry name" value="TRIOKINASE/FMN CYCLASE"/>
    <property type="match status" value="1"/>
</dbReference>
<dbReference type="GO" id="GO:0050354">
    <property type="term" value="F:triokinase activity"/>
    <property type="evidence" value="ECO:0007669"/>
    <property type="project" value="UniProtKB-EC"/>
</dbReference>
<evidence type="ECO:0000256" key="1">
    <source>
        <dbReference type="ARBA" id="ARBA00003264"/>
    </source>
</evidence>
<protein>
    <submittedName>
        <fullName evidence="15">Dihydroxyacetone kinase</fullName>
    </submittedName>
</protein>
<proteinExistence type="inferred from homology"/>
<feature type="domain" description="DhaK" evidence="14">
    <location>
        <begin position="9"/>
        <end position="352"/>
    </location>
</feature>
<dbReference type="FunFam" id="1.25.40.340:FF:000001">
    <property type="entry name" value="Dihydroxyacetone kinase 1"/>
    <property type="match status" value="1"/>
</dbReference>
<dbReference type="Proteomes" id="UP000242877">
    <property type="component" value="Unassembled WGS sequence"/>
</dbReference>
<comment type="pathway">
    <text evidence="2">Polyol metabolism; glycerol fermentation; glycerone phosphate from glycerol (oxidative route): step 2/2.</text>
</comment>
<dbReference type="GO" id="GO:0005829">
    <property type="term" value="C:cytosol"/>
    <property type="evidence" value="ECO:0007669"/>
    <property type="project" value="TreeGrafter"/>
</dbReference>
<evidence type="ECO:0000256" key="3">
    <source>
        <dbReference type="ARBA" id="ARBA00008757"/>
    </source>
</evidence>
<evidence type="ECO:0000256" key="10">
    <source>
        <dbReference type="ARBA" id="ARBA00048898"/>
    </source>
</evidence>
<dbReference type="InterPro" id="IPR004007">
    <property type="entry name" value="DhaL_dom"/>
</dbReference>
<keyword evidence="6 15" id="KW-0418">Kinase</keyword>
<keyword evidence="7" id="KW-0319">Glycerol metabolism</keyword>
<dbReference type="Pfam" id="PF02733">
    <property type="entry name" value="Dak1"/>
    <property type="match status" value="1"/>
</dbReference>
<keyword evidence="5" id="KW-0547">Nucleotide-binding</keyword>
<sequence length="596" mass="63469">MQTKHFYNDPTHLVVASLRGSTLANPALALDAENKIVYRRPTASDLKSPKVSIVSGGGSGHEPAFAGYVGQGLLTASVAGTIFASPSAEQIRRCVREHVETEKGVFMIMLNYTGDVLNFGMAAEKAKAAGIKTEFFAINDDVGVGRTKGGKVGRRGIAGGILVLKAVGALADAGGSLEEVARLARFATENTVSVASSLEHVHIPGHPLPEKAESMAHDEVEIGMGIHNEPGSHRTKADAQTLIKTMLNQLLDQNDKDRAFLGKWSPKDKFALLINNLGSVSTLELGALTAETCQQLKDTWKIEPVRIYQGTFLTSLNGMGFSISLLRLADTGLGEGRQLLDLLDAPSEATGWSAPIHKDTWNRNDWKEVEKRGEAIESAKPSNLRVNKDVLRHVLGGGLRKAIACEPKITEYDTIVGDGDCGTGLKRGAEAILKYIESDQISDDIVVTLNGICQVIENTMDGTSGAVYAIFMNALTAALRSQDPATPSGTTIQSNWAPALSSALEQLNRYTPARPGDRTLVDALAPFIDVLISTSNIHQAAKEAMDKAMATKDLKPGLGRSVYVGGEADWIGKIPDPGAVGLAEFLLGISEAVKGN</sequence>
<dbReference type="InterPro" id="IPR012734">
    <property type="entry name" value="DhaK_ATP"/>
</dbReference>
<evidence type="ECO:0000256" key="6">
    <source>
        <dbReference type="ARBA" id="ARBA00022777"/>
    </source>
</evidence>
<keyword evidence="16" id="KW-1185">Reference proteome</keyword>
<dbReference type="VEuPathDB" id="FungiDB:AAP_01880"/>
<dbReference type="InterPro" id="IPR036117">
    <property type="entry name" value="DhaL_dom_sf"/>
</dbReference>
<evidence type="ECO:0000259" key="13">
    <source>
        <dbReference type="PROSITE" id="PS51480"/>
    </source>
</evidence>
<dbReference type="InterPro" id="IPR004006">
    <property type="entry name" value="DhaK_dom"/>
</dbReference>